<sequence>MSNDPAPAKSSMTWLWILGGIILLAVLVFGGIVLFLAGQESLSLLASGTPEVAGAPALA</sequence>
<keyword evidence="1" id="KW-0472">Membrane</keyword>
<protein>
    <submittedName>
        <fullName evidence="2">Uncharacterized protein</fullName>
    </submittedName>
</protein>
<organism evidence="2 3">
    <name type="scientific">Rothia santali</name>
    <dbReference type="NCBI Taxonomy" id="2949643"/>
    <lineage>
        <taxon>Bacteria</taxon>
        <taxon>Bacillati</taxon>
        <taxon>Actinomycetota</taxon>
        <taxon>Actinomycetes</taxon>
        <taxon>Micrococcales</taxon>
        <taxon>Micrococcaceae</taxon>
        <taxon>Rothia</taxon>
    </lineage>
</organism>
<keyword evidence="3" id="KW-1185">Reference proteome</keyword>
<evidence type="ECO:0000313" key="2">
    <source>
        <dbReference type="EMBL" id="MCP3424847.1"/>
    </source>
</evidence>
<dbReference type="Proteomes" id="UP001139502">
    <property type="component" value="Unassembled WGS sequence"/>
</dbReference>
<keyword evidence="1" id="KW-0812">Transmembrane</keyword>
<name>A0A9X2HDF4_9MICC</name>
<evidence type="ECO:0000256" key="1">
    <source>
        <dbReference type="SAM" id="Phobius"/>
    </source>
</evidence>
<feature type="transmembrane region" description="Helical" evidence="1">
    <location>
        <begin position="14"/>
        <end position="37"/>
    </location>
</feature>
<accession>A0A9X2HDF4</accession>
<gene>
    <name evidence="2" type="ORF">NBM05_02065</name>
</gene>
<dbReference type="RefSeq" id="WP_254164775.1">
    <property type="nucleotide sequence ID" value="NZ_JANAFB010000003.1"/>
</dbReference>
<dbReference type="EMBL" id="JANAFB010000003">
    <property type="protein sequence ID" value="MCP3424847.1"/>
    <property type="molecule type" value="Genomic_DNA"/>
</dbReference>
<proteinExistence type="predicted"/>
<comment type="caution">
    <text evidence="2">The sequence shown here is derived from an EMBL/GenBank/DDBJ whole genome shotgun (WGS) entry which is preliminary data.</text>
</comment>
<reference evidence="2" key="1">
    <citation type="submission" date="2022-06" db="EMBL/GenBank/DDBJ databases">
        <title>Rothia sp. isolated from sandalwood seedling.</title>
        <authorList>
            <person name="Tuikhar N."/>
            <person name="Kirdat K."/>
            <person name="Thorat V."/>
            <person name="Swetha P."/>
            <person name="Padma S."/>
            <person name="Sundararaj R."/>
            <person name="Yadav A."/>
        </authorList>
    </citation>
    <scope>NUCLEOTIDE SEQUENCE</scope>
    <source>
        <strain evidence="2">AR01</strain>
    </source>
</reference>
<evidence type="ECO:0000313" key="3">
    <source>
        <dbReference type="Proteomes" id="UP001139502"/>
    </source>
</evidence>
<dbReference type="AlphaFoldDB" id="A0A9X2HDF4"/>
<keyword evidence="1" id="KW-1133">Transmembrane helix</keyword>